<dbReference type="PANTHER" id="PTHR10606">
    <property type="entry name" value="6-PHOSPHOFRUCTO-2-KINASE/FRUCTOSE-2,6-BISPHOSPHATASE"/>
    <property type="match status" value="1"/>
</dbReference>
<dbReference type="CDD" id="cd07067">
    <property type="entry name" value="HP_PGM_like"/>
    <property type="match status" value="1"/>
</dbReference>
<dbReference type="FunFam" id="3.40.50.1240:FF:000006">
    <property type="entry name" value="6-phosphofructo-2-kinase/fructose-2, 6-bisphosphatase"/>
    <property type="match status" value="1"/>
</dbReference>
<dbReference type="InterPro" id="IPR003094">
    <property type="entry name" value="6Pfruct_kin"/>
</dbReference>
<evidence type="ECO:0000256" key="2">
    <source>
        <dbReference type="ARBA" id="ARBA00022840"/>
    </source>
</evidence>
<sequence>MVSLARDSSPIVLAMVGLPARGKTSIARKIARYLSWLGHPTRLFNVGNYRRAHLGTAQPHQFFDPDNTSGRQALLGMAMTALDDLIGWLSSGGEVAIYDATNSTRARRNLVTERCQAHGFPVVFIESICNDESIIETNVRETKLRSPDYQGVDPEAALRDFRARIAHYARAYEPLGEPEKSYIKIIDVGRQVVLNRIHGYLPARLVPLLMNMHLTPHPIWLTRHGESVFNEKGLLGGDSDLSARGDEYAKNLSVFIRERAGDEYVNVWTSTLRRTIQTARPITQNHVAWRALDEIDAGVCEGMTYEEIRQQMPEVFNARAADKFRYRYPRGESYEDVIQRLDPLIIQLERQRSPVLVIGHQAVLRALYAYLVDRPAPSCPTLPIPLHTVIELTPTAYACEERRFQLAPAVQGGDSSTAHP</sequence>
<dbReference type="Gene3D" id="3.40.50.300">
    <property type="entry name" value="P-loop containing nucleotide triphosphate hydrolases"/>
    <property type="match status" value="1"/>
</dbReference>
<feature type="domain" description="6-phosphofructo-2-kinase" evidence="4">
    <location>
        <begin position="7"/>
        <end position="216"/>
    </location>
</feature>
<dbReference type="GO" id="GO:0005524">
    <property type="term" value="F:ATP binding"/>
    <property type="evidence" value="ECO:0007669"/>
    <property type="project" value="UniProtKB-KW"/>
</dbReference>
<proteinExistence type="predicted"/>
<dbReference type="Pfam" id="PF01591">
    <property type="entry name" value="6PF2K"/>
    <property type="match status" value="1"/>
</dbReference>
<evidence type="ECO:0000313" key="5">
    <source>
        <dbReference type="EMBL" id="KYF68395.1"/>
    </source>
</evidence>
<comment type="caution">
    <text evidence="5">The sequence shown here is derived from an EMBL/GenBank/DDBJ whole genome shotgun (WGS) entry which is preliminary data.</text>
</comment>
<dbReference type="EMBL" id="JEMA01000572">
    <property type="protein sequence ID" value="KYF68395.1"/>
    <property type="molecule type" value="Genomic_DNA"/>
</dbReference>
<dbReference type="AlphaFoldDB" id="A0A150QK62"/>
<dbReference type="GO" id="GO:0003873">
    <property type="term" value="F:6-phosphofructo-2-kinase activity"/>
    <property type="evidence" value="ECO:0007669"/>
    <property type="project" value="InterPro"/>
</dbReference>
<name>A0A150QK62_SORCE</name>
<dbReference type="SUPFAM" id="SSF52540">
    <property type="entry name" value="P-loop containing nucleoside triphosphate hydrolases"/>
    <property type="match status" value="1"/>
</dbReference>
<feature type="binding site" evidence="3">
    <location>
        <begin position="223"/>
        <end position="230"/>
    </location>
    <ligand>
        <name>substrate</name>
    </ligand>
</feature>
<dbReference type="Gene3D" id="3.40.50.1240">
    <property type="entry name" value="Phosphoglycerate mutase-like"/>
    <property type="match status" value="1"/>
</dbReference>
<evidence type="ECO:0000256" key="3">
    <source>
        <dbReference type="PIRSR" id="PIRSR613078-2"/>
    </source>
</evidence>
<dbReference type="InterPro" id="IPR013078">
    <property type="entry name" value="His_Pase_superF_clade-1"/>
</dbReference>
<dbReference type="PRINTS" id="PR00991">
    <property type="entry name" value="6PFRUCTKNASE"/>
</dbReference>
<dbReference type="InterPro" id="IPR001345">
    <property type="entry name" value="PG/BPGM_mutase_AS"/>
</dbReference>
<dbReference type="SUPFAM" id="SSF53254">
    <property type="entry name" value="Phosphoglycerate mutase-like"/>
    <property type="match status" value="1"/>
</dbReference>
<dbReference type="GO" id="GO:0004331">
    <property type="term" value="F:fructose-2,6-bisphosphate 2-phosphatase activity"/>
    <property type="evidence" value="ECO:0007669"/>
    <property type="project" value="TreeGrafter"/>
</dbReference>
<evidence type="ECO:0000256" key="1">
    <source>
        <dbReference type="ARBA" id="ARBA00022741"/>
    </source>
</evidence>
<dbReference type="PROSITE" id="PS00175">
    <property type="entry name" value="PG_MUTASE"/>
    <property type="match status" value="1"/>
</dbReference>
<dbReference type="GO" id="GO:0005829">
    <property type="term" value="C:cytosol"/>
    <property type="evidence" value="ECO:0007669"/>
    <property type="project" value="TreeGrafter"/>
</dbReference>
<reference evidence="5 6" key="1">
    <citation type="submission" date="2014-02" db="EMBL/GenBank/DDBJ databases">
        <title>The small core and large imbalanced accessory genome model reveals a collaborative survival strategy of Sorangium cellulosum strains in nature.</title>
        <authorList>
            <person name="Han K."/>
            <person name="Peng R."/>
            <person name="Blom J."/>
            <person name="Li Y.-Z."/>
        </authorList>
    </citation>
    <scope>NUCLEOTIDE SEQUENCE [LARGE SCALE GENOMIC DNA]</scope>
    <source>
        <strain evidence="5 6">So0008-312</strain>
    </source>
</reference>
<evidence type="ECO:0000313" key="6">
    <source>
        <dbReference type="Proteomes" id="UP000075260"/>
    </source>
</evidence>
<dbReference type="InterPro" id="IPR029033">
    <property type="entry name" value="His_PPase_superfam"/>
</dbReference>
<dbReference type="GO" id="GO:0006003">
    <property type="term" value="P:fructose 2,6-bisphosphate metabolic process"/>
    <property type="evidence" value="ECO:0007669"/>
    <property type="project" value="InterPro"/>
</dbReference>
<dbReference type="Pfam" id="PF00300">
    <property type="entry name" value="His_Phos_1"/>
    <property type="match status" value="1"/>
</dbReference>
<evidence type="ECO:0000259" key="4">
    <source>
        <dbReference type="Pfam" id="PF01591"/>
    </source>
</evidence>
<gene>
    <name evidence="5" type="ORF">BE15_26730</name>
</gene>
<dbReference type="PIRSF" id="PIRSF000709">
    <property type="entry name" value="6PFK_2-Ptase"/>
    <property type="match status" value="1"/>
</dbReference>
<dbReference type="FunFam" id="3.40.50.300:FF:000644">
    <property type="entry name" value="GpmB, Fructose-2,6-bisphosphatase"/>
    <property type="match status" value="1"/>
</dbReference>
<keyword evidence="2" id="KW-0067">ATP-binding</keyword>
<accession>A0A150QK62</accession>
<dbReference type="InterPro" id="IPR027417">
    <property type="entry name" value="P-loop_NTPase"/>
</dbReference>
<feature type="binding site" evidence="3">
    <location>
        <position position="274"/>
    </location>
    <ligand>
        <name>substrate</name>
    </ligand>
</feature>
<dbReference type="InterPro" id="IPR013079">
    <property type="entry name" value="6Phosfructo_kin"/>
</dbReference>
<dbReference type="Proteomes" id="UP000075260">
    <property type="component" value="Unassembled WGS sequence"/>
</dbReference>
<dbReference type="PANTHER" id="PTHR10606:SF44">
    <property type="entry name" value="6-PHOSPHOFRUCTO 2-KINASE_FRUCTOSE 2,6-BISPHOSPHATASE LONG FORM"/>
    <property type="match status" value="1"/>
</dbReference>
<dbReference type="OrthoDB" id="4697614at2"/>
<keyword evidence="1" id="KW-0547">Nucleotide-binding</keyword>
<dbReference type="RefSeq" id="WP_061609117.1">
    <property type="nucleotide sequence ID" value="NZ_JEMA01000572.1"/>
</dbReference>
<dbReference type="SMART" id="SM00855">
    <property type="entry name" value="PGAM"/>
    <property type="match status" value="1"/>
</dbReference>
<dbReference type="GO" id="GO:0006000">
    <property type="term" value="P:fructose metabolic process"/>
    <property type="evidence" value="ECO:0007669"/>
    <property type="project" value="InterPro"/>
</dbReference>
<protein>
    <submittedName>
        <fullName evidence="5">Fructose-2,6-bisphosphatase</fullName>
    </submittedName>
</protein>
<organism evidence="5 6">
    <name type="scientific">Sorangium cellulosum</name>
    <name type="common">Polyangium cellulosum</name>
    <dbReference type="NCBI Taxonomy" id="56"/>
    <lineage>
        <taxon>Bacteria</taxon>
        <taxon>Pseudomonadati</taxon>
        <taxon>Myxococcota</taxon>
        <taxon>Polyangia</taxon>
        <taxon>Polyangiales</taxon>
        <taxon>Polyangiaceae</taxon>
        <taxon>Sorangium</taxon>
    </lineage>
</organism>